<dbReference type="PANTHER" id="PTHR38973">
    <property type="entry name" value="PLASMID PARTITIONING CONTROL PROTEIN-RELATED"/>
    <property type="match status" value="1"/>
</dbReference>
<gene>
    <name evidence="2" type="ORF">NHN17_16260</name>
</gene>
<dbReference type="RefSeq" id="WP_255043680.1">
    <property type="nucleotide sequence ID" value="NZ_JANEYT010000041.1"/>
</dbReference>
<keyword evidence="3" id="KW-1185">Reference proteome</keyword>
<comment type="caution">
    <text evidence="2">The sequence shown here is derived from an EMBL/GenBank/DDBJ whole genome shotgun (WGS) entry which is preliminary data.</text>
</comment>
<name>A0ABT1N4E1_9GAMM</name>
<protein>
    <submittedName>
        <fullName evidence="2">Uncharacterized protein</fullName>
    </submittedName>
</protein>
<dbReference type="Gene3D" id="1.10.10.2830">
    <property type="match status" value="1"/>
</dbReference>
<sequence length="91" mass="10271">MAKSLQSAKEHNLYEIGQRCELYKESGLKIQAAIAEAMGISRPKVVRTLQAASISKDIYQLFSDINELTVKDNAELSKLNEQWHCVMIVMT</sequence>
<dbReference type="EMBL" id="JANEYT010000041">
    <property type="protein sequence ID" value="MCQ1059603.1"/>
    <property type="molecule type" value="Genomic_DNA"/>
</dbReference>
<organism evidence="2 3">
    <name type="scientific">Photobacterium pectinilyticum</name>
    <dbReference type="NCBI Taxonomy" id="2906793"/>
    <lineage>
        <taxon>Bacteria</taxon>
        <taxon>Pseudomonadati</taxon>
        <taxon>Pseudomonadota</taxon>
        <taxon>Gammaproteobacteria</taxon>
        <taxon>Vibrionales</taxon>
        <taxon>Vibrionaceae</taxon>
        <taxon>Photobacterium</taxon>
    </lineage>
</organism>
<evidence type="ECO:0000256" key="1">
    <source>
        <dbReference type="ARBA" id="ARBA00023125"/>
    </source>
</evidence>
<keyword evidence="1" id="KW-0238">DNA-binding</keyword>
<evidence type="ECO:0000313" key="2">
    <source>
        <dbReference type="EMBL" id="MCQ1059603.1"/>
    </source>
</evidence>
<dbReference type="Proteomes" id="UP001524460">
    <property type="component" value="Unassembled WGS sequence"/>
</dbReference>
<proteinExistence type="predicted"/>
<dbReference type="PANTHER" id="PTHR38973:SF1">
    <property type="entry name" value="PLASMID PARTITION PROTEIN B"/>
    <property type="match status" value="1"/>
</dbReference>
<reference evidence="2 3" key="1">
    <citation type="submission" date="2022-07" db="EMBL/GenBank/DDBJ databases">
        <title>Photobacterium pectinilyticum sp. nov., a marine bacterium isolated from surface seawater of Qingdao offshore.</title>
        <authorList>
            <person name="Wang X."/>
        </authorList>
    </citation>
    <scope>NUCLEOTIDE SEQUENCE [LARGE SCALE GENOMIC DNA]</scope>
    <source>
        <strain evidence="2 3">ZSDE20</strain>
    </source>
</reference>
<accession>A0ABT1N4E1</accession>
<evidence type="ECO:0000313" key="3">
    <source>
        <dbReference type="Proteomes" id="UP001524460"/>
    </source>
</evidence>